<keyword evidence="3" id="KW-0808">Transferase</keyword>
<dbReference type="KEGG" id="enn:FRE64_01485"/>
<dbReference type="Gene3D" id="1.10.510.10">
    <property type="entry name" value="Transferase(Phosphotransferase) domain 1"/>
    <property type="match status" value="1"/>
</dbReference>
<keyword evidence="6" id="KW-0067">ATP-binding</keyword>
<keyword evidence="9" id="KW-1133">Transmembrane helix</keyword>
<keyword evidence="9" id="KW-0472">Membrane</keyword>
<dbReference type="InterPro" id="IPR011009">
    <property type="entry name" value="Kinase-like_dom_sf"/>
</dbReference>
<name>A0A5B8NIF2_9CHRO</name>
<dbReference type="AlphaFoldDB" id="A0A5B8NIF2"/>
<evidence type="ECO:0000256" key="8">
    <source>
        <dbReference type="ARBA" id="ARBA00048679"/>
    </source>
</evidence>
<evidence type="ECO:0000256" key="2">
    <source>
        <dbReference type="ARBA" id="ARBA00022527"/>
    </source>
</evidence>
<keyword evidence="12" id="KW-1185">Reference proteome</keyword>
<dbReference type="SUPFAM" id="SSF56112">
    <property type="entry name" value="Protein kinase-like (PK-like)"/>
    <property type="match status" value="1"/>
</dbReference>
<dbReference type="EC" id="2.7.11.1" evidence="1"/>
<dbReference type="GO" id="GO:0004674">
    <property type="term" value="F:protein serine/threonine kinase activity"/>
    <property type="evidence" value="ECO:0007669"/>
    <property type="project" value="UniProtKB-KW"/>
</dbReference>
<evidence type="ECO:0000256" key="7">
    <source>
        <dbReference type="ARBA" id="ARBA00047899"/>
    </source>
</evidence>
<evidence type="ECO:0000256" key="9">
    <source>
        <dbReference type="SAM" id="Phobius"/>
    </source>
</evidence>
<proteinExistence type="predicted"/>
<dbReference type="CDD" id="cd14014">
    <property type="entry name" value="STKc_PknB_like"/>
    <property type="match status" value="1"/>
</dbReference>
<comment type="catalytic activity">
    <reaction evidence="7">
        <text>L-threonyl-[protein] + ATP = O-phospho-L-threonyl-[protein] + ADP + H(+)</text>
        <dbReference type="Rhea" id="RHEA:46608"/>
        <dbReference type="Rhea" id="RHEA-COMP:11060"/>
        <dbReference type="Rhea" id="RHEA-COMP:11605"/>
        <dbReference type="ChEBI" id="CHEBI:15378"/>
        <dbReference type="ChEBI" id="CHEBI:30013"/>
        <dbReference type="ChEBI" id="CHEBI:30616"/>
        <dbReference type="ChEBI" id="CHEBI:61977"/>
        <dbReference type="ChEBI" id="CHEBI:456216"/>
        <dbReference type="EC" id="2.7.11.1"/>
    </reaction>
</comment>
<evidence type="ECO:0000259" key="10">
    <source>
        <dbReference type="PROSITE" id="PS50011"/>
    </source>
</evidence>
<feature type="transmembrane region" description="Helical" evidence="9">
    <location>
        <begin position="343"/>
        <end position="372"/>
    </location>
</feature>
<evidence type="ECO:0000256" key="1">
    <source>
        <dbReference type="ARBA" id="ARBA00012513"/>
    </source>
</evidence>
<reference evidence="11" key="1">
    <citation type="submission" date="2019-08" db="EMBL/GenBank/DDBJ databases">
        <title>Carotenoids and Carotenoid Binding Proteins in the Halophilic Cyanobacterium Euhalothece sp. ZM00.</title>
        <authorList>
            <person name="Cho S.M."/>
            <person name="Song J.Y."/>
            <person name="Park Y.-I."/>
        </authorList>
    </citation>
    <scope>NUCLEOTIDE SEQUENCE [LARGE SCALE GENOMIC DNA]</scope>
    <source>
        <strain evidence="11">Z-M001</strain>
    </source>
</reference>
<protein>
    <recommendedName>
        <fullName evidence="1">non-specific serine/threonine protein kinase</fullName>
        <ecNumber evidence="1">2.7.11.1</ecNumber>
    </recommendedName>
</protein>
<dbReference type="PANTHER" id="PTHR24363">
    <property type="entry name" value="SERINE/THREONINE PROTEIN KINASE"/>
    <property type="match status" value="1"/>
</dbReference>
<dbReference type="OrthoDB" id="5518868at2"/>
<evidence type="ECO:0000313" key="11">
    <source>
        <dbReference type="EMBL" id="QDZ38728.1"/>
    </source>
</evidence>
<dbReference type="GO" id="GO:0005524">
    <property type="term" value="F:ATP binding"/>
    <property type="evidence" value="ECO:0007669"/>
    <property type="project" value="UniProtKB-KW"/>
</dbReference>
<dbReference type="Proteomes" id="UP000318453">
    <property type="component" value="Chromosome"/>
</dbReference>
<organism evidence="11 12">
    <name type="scientific">Euhalothece natronophila Z-M001</name>
    <dbReference type="NCBI Taxonomy" id="522448"/>
    <lineage>
        <taxon>Bacteria</taxon>
        <taxon>Bacillati</taxon>
        <taxon>Cyanobacteriota</taxon>
        <taxon>Cyanophyceae</taxon>
        <taxon>Oscillatoriophycideae</taxon>
        <taxon>Chroococcales</taxon>
        <taxon>Halothecacae</taxon>
        <taxon>Halothece cluster</taxon>
        <taxon>Euhalothece</taxon>
    </lineage>
</organism>
<accession>A0A5B8NIF2</accession>
<dbReference type="InterPro" id="IPR000719">
    <property type="entry name" value="Prot_kinase_dom"/>
</dbReference>
<dbReference type="Pfam" id="PF00069">
    <property type="entry name" value="Pkinase"/>
    <property type="match status" value="1"/>
</dbReference>
<evidence type="ECO:0000256" key="3">
    <source>
        <dbReference type="ARBA" id="ARBA00022679"/>
    </source>
</evidence>
<comment type="catalytic activity">
    <reaction evidence="8">
        <text>L-seryl-[protein] + ATP = O-phospho-L-seryl-[protein] + ADP + H(+)</text>
        <dbReference type="Rhea" id="RHEA:17989"/>
        <dbReference type="Rhea" id="RHEA-COMP:9863"/>
        <dbReference type="Rhea" id="RHEA-COMP:11604"/>
        <dbReference type="ChEBI" id="CHEBI:15378"/>
        <dbReference type="ChEBI" id="CHEBI:29999"/>
        <dbReference type="ChEBI" id="CHEBI:30616"/>
        <dbReference type="ChEBI" id="CHEBI:83421"/>
        <dbReference type="ChEBI" id="CHEBI:456216"/>
        <dbReference type="EC" id="2.7.11.1"/>
    </reaction>
</comment>
<dbReference type="InterPro" id="IPR008271">
    <property type="entry name" value="Ser/Thr_kinase_AS"/>
</dbReference>
<gene>
    <name evidence="11" type="ORF">FRE64_01485</name>
</gene>
<keyword evidence="9" id="KW-0812">Transmembrane</keyword>
<feature type="transmembrane region" description="Helical" evidence="9">
    <location>
        <begin position="306"/>
        <end position="331"/>
    </location>
</feature>
<evidence type="ECO:0000256" key="5">
    <source>
        <dbReference type="ARBA" id="ARBA00022777"/>
    </source>
</evidence>
<dbReference type="PROSITE" id="PS00108">
    <property type="entry name" value="PROTEIN_KINASE_ST"/>
    <property type="match status" value="1"/>
</dbReference>
<dbReference type="SMART" id="SM00220">
    <property type="entry name" value="S_TKc"/>
    <property type="match status" value="1"/>
</dbReference>
<evidence type="ECO:0000256" key="6">
    <source>
        <dbReference type="ARBA" id="ARBA00022840"/>
    </source>
</evidence>
<dbReference type="PANTHER" id="PTHR24363:SF0">
    <property type="entry name" value="SERINE_THREONINE KINASE LIKE DOMAIN CONTAINING 1"/>
    <property type="match status" value="1"/>
</dbReference>
<evidence type="ECO:0000313" key="12">
    <source>
        <dbReference type="Proteomes" id="UP000318453"/>
    </source>
</evidence>
<keyword evidence="4" id="KW-0547">Nucleotide-binding</keyword>
<evidence type="ECO:0000256" key="4">
    <source>
        <dbReference type="ARBA" id="ARBA00022741"/>
    </source>
</evidence>
<sequence>MLNNQVGKIISDRFQIRRELGQGGLGITYSAFDQKTQQEVALKAISLNETDSWKVLELFEREVQSLQRIEHPNVPYYVDFLKIDTPNNYQLYLVQELAEGKSLDQLIEDGWKPSEVEIKSIAKQVLDVLNYIHNLEPPIIHRDIKPQNLIYQSNGNVKLVDFGAVKNTFNKTQFTNILVGTYGYMAPEQYQGQSSPSTDLYGLGATIAYLVTGQSIAELAQDELKPDVQFFNNLSPTFADWLEKMLEPAAEDRFSSAKTALTVLKNPNLLASSETTSKPIKSGIQVENSSELLEVIIPRFRLGLSLLWNLLFTFYWVTISISFGIAIILLLSRMLFEGSLDGVIISILVLLLILKIVVFILLIGFYYLWWLVNSLNKAFLKIILRVSYEKMKVIWEWNFFGLTWKSYKKYSLEEVEIKKEFLLSQIAEFLNRKKRGQLSQNASEIKVDGSMKMLYLYHNGKKYMISGARIFKIPFNKITELEQDWLQEEINNYIQQKQS</sequence>
<dbReference type="PROSITE" id="PS50011">
    <property type="entry name" value="PROTEIN_KINASE_DOM"/>
    <property type="match status" value="1"/>
</dbReference>
<keyword evidence="2 11" id="KW-0723">Serine/threonine-protein kinase</keyword>
<keyword evidence="5 11" id="KW-0418">Kinase</keyword>
<dbReference type="EMBL" id="CP042326">
    <property type="protein sequence ID" value="QDZ38728.1"/>
    <property type="molecule type" value="Genomic_DNA"/>
</dbReference>
<feature type="domain" description="Protein kinase" evidence="10">
    <location>
        <begin position="14"/>
        <end position="269"/>
    </location>
</feature>